<dbReference type="GO" id="GO:0003677">
    <property type="term" value="F:DNA binding"/>
    <property type="evidence" value="ECO:0007669"/>
    <property type="project" value="InterPro"/>
</dbReference>
<gene>
    <name evidence="3" type="ORF">FU839_03740</name>
</gene>
<keyword evidence="1" id="KW-0233">DNA recombination</keyword>
<reference evidence="3 4" key="1">
    <citation type="submission" date="2019-08" db="EMBL/GenBank/DDBJ databases">
        <title>Draft genome analysis of Rheinheimera tangshanensis isolated from the roots of fresh rice plants (Oryza sativa).</title>
        <authorList>
            <person name="Yu Q."/>
            <person name="Qi Y."/>
            <person name="Zhang H."/>
            <person name="Pu J."/>
        </authorList>
    </citation>
    <scope>NUCLEOTIDE SEQUENCE [LARGE SCALE GENOMIC DNA]</scope>
    <source>
        <strain evidence="3 4">JA3-B52</strain>
    </source>
</reference>
<evidence type="ECO:0000313" key="4">
    <source>
        <dbReference type="Proteomes" id="UP000321814"/>
    </source>
</evidence>
<evidence type="ECO:0000259" key="2">
    <source>
        <dbReference type="Pfam" id="PF12167"/>
    </source>
</evidence>
<organism evidence="3 4">
    <name type="scientific">Rheinheimera tangshanensis</name>
    <dbReference type="NCBI Taxonomy" id="400153"/>
    <lineage>
        <taxon>Bacteria</taxon>
        <taxon>Pseudomonadati</taxon>
        <taxon>Pseudomonadota</taxon>
        <taxon>Gammaproteobacteria</taxon>
        <taxon>Chromatiales</taxon>
        <taxon>Chromatiaceae</taxon>
        <taxon>Rheinheimera</taxon>
    </lineage>
</organism>
<dbReference type="Proteomes" id="UP000321814">
    <property type="component" value="Unassembled WGS sequence"/>
</dbReference>
<dbReference type="EMBL" id="VRLR01000002">
    <property type="protein sequence ID" value="TXK82010.1"/>
    <property type="molecule type" value="Genomic_DNA"/>
</dbReference>
<sequence>MRAIIRDSSGHLILRFKVLGQHFSEQTQYVDTYKNRKHLSALHKRIREDINNGVFEYREHFPHSKNVNIISAIRAKFISPDWRALPTVRHFLVHEYQGIVSHPLPKMMLHIMSCIGEVRVNEVTGLHIVTLADSLKAMVGISKSQLFLTMSFVLDILDKAALSYKFERPFRLMDVTKLEDPVKPLSLQDISYIARFIPVKYYDLFMCQFHLGIPSWEIVELEWSQYNSRKSSFSFADRVIHVAPYSRKFLFHLLKKTGNSRYVFCDDEGQKLKLNHSWINNYCWVNADKEAGTKRKRINGLRHASIPYLFESGLSVSQISQQTQTLYRPTINRILSEYILM</sequence>
<proteinExistence type="predicted"/>
<dbReference type="SUPFAM" id="SSF56349">
    <property type="entry name" value="DNA breaking-rejoining enzymes"/>
    <property type="match status" value="1"/>
</dbReference>
<keyword evidence="4" id="KW-1185">Reference proteome</keyword>
<dbReference type="GO" id="GO:0006310">
    <property type="term" value="P:DNA recombination"/>
    <property type="evidence" value="ECO:0007669"/>
    <property type="project" value="UniProtKB-KW"/>
</dbReference>
<dbReference type="OrthoDB" id="5391994at2"/>
<evidence type="ECO:0000313" key="3">
    <source>
        <dbReference type="EMBL" id="TXK82010.1"/>
    </source>
</evidence>
<evidence type="ECO:0000256" key="1">
    <source>
        <dbReference type="ARBA" id="ARBA00023172"/>
    </source>
</evidence>
<feature type="domain" description="Min27-like integrase DNA-binding" evidence="2">
    <location>
        <begin position="5"/>
        <end position="65"/>
    </location>
</feature>
<dbReference type="GO" id="GO:0015074">
    <property type="term" value="P:DNA integration"/>
    <property type="evidence" value="ECO:0007669"/>
    <property type="project" value="InterPro"/>
</dbReference>
<dbReference type="InterPro" id="IPR022000">
    <property type="entry name" value="Min27-like_integrase_DNA_bind"/>
</dbReference>
<dbReference type="InterPro" id="IPR011010">
    <property type="entry name" value="DNA_brk_join_enz"/>
</dbReference>
<protein>
    <submittedName>
        <fullName evidence="3">DUF3596 domain-containing protein</fullName>
    </submittedName>
</protein>
<dbReference type="Gene3D" id="1.10.443.10">
    <property type="entry name" value="Intergrase catalytic core"/>
    <property type="match status" value="1"/>
</dbReference>
<dbReference type="InterPro" id="IPR013762">
    <property type="entry name" value="Integrase-like_cat_sf"/>
</dbReference>
<dbReference type="RefSeq" id="WP_147903268.1">
    <property type="nucleotide sequence ID" value="NZ_BAAAGC010000017.1"/>
</dbReference>
<dbReference type="Pfam" id="PF12167">
    <property type="entry name" value="Arm-DNA-bind_2"/>
    <property type="match status" value="1"/>
</dbReference>
<dbReference type="AlphaFoldDB" id="A0A5C8M3M6"/>
<accession>A0A5C8M3M6</accession>
<name>A0A5C8M3M6_9GAMM</name>
<comment type="caution">
    <text evidence="3">The sequence shown here is derived from an EMBL/GenBank/DDBJ whole genome shotgun (WGS) entry which is preliminary data.</text>
</comment>